<dbReference type="GO" id="GO:0004197">
    <property type="term" value="F:cysteine-type endopeptidase activity"/>
    <property type="evidence" value="ECO:0007669"/>
    <property type="project" value="InterPro"/>
</dbReference>
<sequence>MLRLRSSTAFIAFNSSEPTRRGAHLSSVARAWTILLRGHRSSCTRSMAESSGAPTPKVFALIVGINEVSAHALHQYFSSDEFPTLQGAVNDAKAFERYLLDPREKRGLGVPASNIVVLLDEQATRANILATFRSHFIDNPDVPDKGNATMIFFYAGHGSRLSAPYNLINRSGLVEAMCPVDERTQDAEGNYVYAIPDYVLGWLLKELAEKKGNNITMIFDACHSGGLGRDAGRARNAASPSDTVPFELDSHLWKGDPSTAQSYRMWSSSATSHVLLAACRNDETAREIIYADNSVHGRFTDSLLTWLRRVILEKTTYAELLNRFPPWSGQTPHCGGAGRDRLLFDGRYPPTGQKAFPLKQHTKGDPDKDIVDSFTVDVGSVEGVVVGTEFDAYTSGNAFLAQLVAHSVEVSRTILVTKDKRPLTLKPSSRAVVSDWKNDAMILHVYIPPDFPYTTDLFPTDKIPAYAKARKYVQASTPQSAEIALRREGDDIVIERLTSIIIEYQRETRFPHHGTGTHLPRVIDGIAHFNYFLERHHGSAPIPGVSLEFHRLMGEYPARRPDLSVGAEGNLVVNHEASFPSVEGGKYGFTLKNSSEYDLFPYLFYFDPVQYTIDMWYSPEGRQVRAPLECDGGSVTIGMGSEYAFEFALPPGESISSGFLKLFVATQYLDIGWIEQKMSPFDLRYQGTQRTDNSHSEPLVNAQKWDAASQTASCTRIFPMTDSELYQKLLRHKGFGLPLWDPQPADSLPAEYRREGVRIGDVGFITKQGGFYFVFNICVAANHPINAFHGVPEGFRPVGDFDYSRDVRRSVEAFPPGDCISTNSVRKRGVTASLESDVPSEVVTGGFNMHISYDGETGAALVLPKGASSEDLNRLNLFRDYILTHAENWFAFFQDWAVPEEDLGLQLYLVTGCVKTVAWAVTCMSKKSDSGDVSMKLNASAVASGQLEFSWEDSHTSPGASRAGPHRPQGEAEWGENQCVFLRGFTVARSNRLFSLAGRPAKIGLTRGAPPVRVARNIPEVQVRFGS</sequence>
<dbReference type="PANTHER" id="PTHR48104">
    <property type="entry name" value="METACASPASE-4"/>
    <property type="match status" value="1"/>
</dbReference>
<feature type="region of interest" description="Disordered" evidence="2">
    <location>
        <begin position="951"/>
        <end position="971"/>
    </location>
</feature>
<dbReference type="Pfam" id="PF00656">
    <property type="entry name" value="Peptidase_C14"/>
    <property type="match status" value="1"/>
</dbReference>
<evidence type="ECO:0000313" key="5">
    <source>
        <dbReference type="Proteomes" id="UP001221142"/>
    </source>
</evidence>
<protein>
    <submittedName>
        <fullName evidence="4">Caspase domain-containing protein</fullName>
    </submittedName>
</protein>
<dbReference type="GO" id="GO:0006508">
    <property type="term" value="P:proteolysis"/>
    <property type="evidence" value="ECO:0007669"/>
    <property type="project" value="InterPro"/>
</dbReference>
<dbReference type="GO" id="GO:0005737">
    <property type="term" value="C:cytoplasm"/>
    <property type="evidence" value="ECO:0007669"/>
    <property type="project" value="TreeGrafter"/>
</dbReference>
<dbReference type="PANTHER" id="PTHR48104:SF30">
    <property type="entry name" value="METACASPASE-1"/>
    <property type="match status" value="1"/>
</dbReference>
<dbReference type="InterPro" id="IPR050452">
    <property type="entry name" value="Metacaspase"/>
</dbReference>
<dbReference type="AlphaFoldDB" id="A0AAD7FI57"/>
<gene>
    <name evidence="4" type="ORF">FB45DRAFT_1084121</name>
</gene>
<name>A0AAD7FI57_9AGAR</name>
<keyword evidence="5" id="KW-1185">Reference proteome</keyword>
<accession>A0AAD7FI57</accession>
<evidence type="ECO:0000259" key="3">
    <source>
        <dbReference type="Pfam" id="PF00656"/>
    </source>
</evidence>
<dbReference type="EMBL" id="JARKIF010000012">
    <property type="protein sequence ID" value="KAJ7625706.1"/>
    <property type="molecule type" value="Genomic_DNA"/>
</dbReference>
<proteinExistence type="inferred from homology"/>
<dbReference type="Proteomes" id="UP001221142">
    <property type="component" value="Unassembled WGS sequence"/>
</dbReference>
<dbReference type="InterPro" id="IPR011600">
    <property type="entry name" value="Pept_C14_caspase"/>
</dbReference>
<organism evidence="4 5">
    <name type="scientific">Roridomyces roridus</name>
    <dbReference type="NCBI Taxonomy" id="1738132"/>
    <lineage>
        <taxon>Eukaryota</taxon>
        <taxon>Fungi</taxon>
        <taxon>Dikarya</taxon>
        <taxon>Basidiomycota</taxon>
        <taxon>Agaricomycotina</taxon>
        <taxon>Agaricomycetes</taxon>
        <taxon>Agaricomycetidae</taxon>
        <taxon>Agaricales</taxon>
        <taxon>Marasmiineae</taxon>
        <taxon>Mycenaceae</taxon>
        <taxon>Roridomyces</taxon>
    </lineage>
</organism>
<evidence type="ECO:0000256" key="1">
    <source>
        <dbReference type="ARBA" id="ARBA00009005"/>
    </source>
</evidence>
<comment type="caution">
    <text evidence="4">The sequence shown here is derived from an EMBL/GenBank/DDBJ whole genome shotgun (WGS) entry which is preliminary data.</text>
</comment>
<dbReference type="Gene3D" id="3.40.50.1460">
    <property type="match status" value="1"/>
</dbReference>
<evidence type="ECO:0000313" key="4">
    <source>
        <dbReference type="EMBL" id="KAJ7625706.1"/>
    </source>
</evidence>
<reference evidence="4" key="1">
    <citation type="submission" date="2023-03" db="EMBL/GenBank/DDBJ databases">
        <title>Massive genome expansion in bonnet fungi (Mycena s.s.) driven by repeated elements and novel gene families across ecological guilds.</title>
        <authorList>
            <consortium name="Lawrence Berkeley National Laboratory"/>
            <person name="Harder C.B."/>
            <person name="Miyauchi S."/>
            <person name="Viragh M."/>
            <person name="Kuo A."/>
            <person name="Thoen E."/>
            <person name="Andreopoulos B."/>
            <person name="Lu D."/>
            <person name="Skrede I."/>
            <person name="Drula E."/>
            <person name="Henrissat B."/>
            <person name="Morin E."/>
            <person name="Kohler A."/>
            <person name="Barry K."/>
            <person name="LaButti K."/>
            <person name="Morin E."/>
            <person name="Salamov A."/>
            <person name="Lipzen A."/>
            <person name="Mereny Z."/>
            <person name="Hegedus B."/>
            <person name="Baldrian P."/>
            <person name="Stursova M."/>
            <person name="Weitz H."/>
            <person name="Taylor A."/>
            <person name="Grigoriev I.V."/>
            <person name="Nagy L.G."/>
            <person name="Martin F."/>
            <person name="Kauserud H."/>
        </authorList>
    </citation>
    <scope>NUCLEOTIDE SEQUENCE</scope>
    <source>
        <strain evidence="4">9284</strain>
    </source>
</reference>
<evidence type="ECO:0000256" key="2">
    <source>
        <dbReference type="SAM" id="MobiDB-lite"/>
    </source>
</evidence>
<comment type="similarity">
    <text evidence="1">Belongs to the peptidase C14B family.</text>
</comment>
<feature type="domain" description="Peptidase C14 caspase" evidence="3">
    <location>
        <begin position="59"/>
        <end position="323"/>
    </location>
</feature>